<keyword evidence="1" id="KW-1133">Transmembrane helix</keyword>
<keyword evidence="3" id="KW-1185">Reference proteome</keyword>
<sequence>MDLKHLYLTLRGRIGRQTFWMAMIPLFVAYWVASILIHVMAASMAGNQVMGALASGMIMVVSAAFLIGFIAVCVKRLHDRGKSGWWMAGLYAVSLAGIFVATSSGLAMTPVGFTSLGNMLTALWLGILLWLIIELGIMRGTRGSNAYGPDPLEATEGNTAS</sequence>
<evidence type="ECO:0008006" key="4">
    <source>
        <dbReference type="Google" id="ProtNLM"/>
    </source>
</evidence>
<feature type="transmembrane region" description="Helical" evidence="1">
    <location>
        <begin position="20"/>
        <end position="41"/>
    </location>
</feature>
<dbReference type="GO" id="GO:0005886">
    <property type="term" value="C:plasma membrane"/>
    <property type="evidence" value="ECO:0007669"/>
    <property type="project" value="TreeGrafter"/>
</dbReference>
<dbReference type="OrthoDB" id="9812349at2"/>
<dbReference type="EMBL" id="MASI01000012">
    <property type="protein sequence ID" value="ODA65967.1"/>
    <property type="molecule type" value="Genomic_DNA"/>
</dbReference>
<feature type="transmembrane region" description="Helical" evidence="1">
    <location>
        <begin position="53"/>
        <end position="74"/>
    </location>
</feature>
<accession>A0A1E2RUN8</accession>
<evidence type="ECO:0000256" key="1">
    <source>
        <dbReference type="SAM" id="Phobius"/>
    </source>
</evidence>
<feature type="transmembrane region" description="Helical" evidence="1">
    <location>
        <begin position="113"/>
        <end position="133"/>
    </location>
</feature>
<dbReference type="Proteomes" id="UP000095087">
    <property type="component" value="Unassembled WGS sequence"/>
</dbReference>
<dbReference type="PANTHER" id="PTHR34980:SF3">
    <property type="entry name" value="BLR8105 PROTEIN"/>
    <property type="match status" value="1"/>
</dbReference>
<name>A0A1E2RUN8_9HYPH</name>
<dbReference type="STRING" id="1177755.A7A08_03110"/>
<comment type="caution">
    <text evidence="2">The sequence shown here is derived from an EMBL/GenBank/DDBJ whole genome shotgun (WGS) entry which is preliminary data.</text>
</comment>
<evidence type="ECO:0000313" key="3">
    <source>
        <dbReference type="Proteomes" id="UP000095087"/>
    </source>
</evidence>
<protein>
    <recommendedName>
        <fullName evidence="4">DUF805 domain-containing protein</fullName>
    </recommendedName>
</protein>
<keyword evidence="1" id="KW-0812">Transmembrane</keyword>
<reference evidence="2 3" key="1">
    <citation type="submission" date="2016-07" db="EMBL/GenBank/DDBJ databases">
        <title>Draft genome sequence of Methyloligella halotolerans C2T (VKM B-2706T=CCUG 61687T=DSM 25045T), a halotolerant polyhydroxybutyrate accumulating methylotroph.</title>
        <authorList>
            <person name="Vasilenko O.V."/>
            <person name="Doronina N.V."/>
            <person name="Poroshina M.N."/>
            <person name="Tarlachkov S.V."/>
            <person name="Trotsenko Y.A."/>
        </authorList>
    </citation>
    <scope>NUCLEOTIDE SEQUENCE [LARGE SCALE GENOMIC DNA]</scope>
    <source>
        <strain evidence="2 3">VKM B-2706</strain>
    </source>
</reference>
<gene>
    <name evidence="2" type="ORF">A7A08_03110</name>
</gene>
<dbReference type="InterPro" id="IPR008523">
    <property type="entry name" value="DUF805"/>
</dbReference>
<dbReference type="RefSeq" id="WP_069096234.1">
    <property type="nucleotide sequence ID" value="NZ_MASI01000012.1"/>
</dbReference>
<proteinExistence type="predicted"/>
<dbReference type="Pfam" id="PF05656">
    <property type="entry name" value="DUF805"/>
    <property type="match status" value="1"/>
</dbReference>
<organism evidence="2 3">
    <name type="scientific">Methyloligella halotolerans</name>
    <dbReference type="NCBI Taxonomy" id="1177755"/>
    <lineage>
        <taxon>Bacteria</taxon>
        <taxon>Pseudomonadati</taxon>
        <taxon>Pseudomonadota</taxon>
        <taxon>Alphaproteobacteria</taxon>
        <taxon>Hyphomicrobiales</taxon>
        <taxon>Hyphomicrobiaceae</taxon>
        <taxon>Methyloligella</taxon>
    </lineage>
</organism>
<keyword evidence="1" id="KW-0472">Membrane</keyword>
<feature type="transmembrane region" description="Helical" evidence="1">
    <location>
        <begin position="86"/>
        <end position="107"/>
    </location>
</feature>
<dbReference type="PANTHER" id="PTHR34980">
    <property type="entry name" value="INNER MEMBRANE PROTEIN-RELATED-RELATED"/>
    <property type="match status" value="1"/>
</dbReference>
<evidence type="ECO:0000313" key="2">
    <source>
        <dbReference type="EMBL" id="ODA65967.1"/>
    </source>
</evidence>
<dbReference type="AlphaFoldDB" id="A0A1E2RUN8"/>